<dbReference type="InterPro" id="IPR008480">
    <property type="entry name" value="DUF761_pln"/>
</dbReference>
<feature type="transmembrane region" description="Helical" evidence="1">
    <location>
        <begin position="47"/>
        <end position="65"/>
    </location>
</feature>
<dbReference type="AlphaFoldDB" id="A0AAV9ALA7"/>
<reference evidence="2" key="2">
    <citation type="submission" date="2023-06" db="EMBL/GenBank/DDBJ databases">
        <authorList>
            <person name="Ma L."/>
            <person name="Liu K.-W."/>
            <person name="Li Z."/>
            <person name="Hsiao Y.-Y."/>
            <person name="Qi Y."/>
            <person name="Fu T."/>
            <person name="Tang G."/>
            <person name="Zhang D."/>
            <person name="Sun W.-H."/>
            <person name="Liu D.-K."/>
            <person name="Li Y."/>
            <person name="Chen G.-Z."/>
            <person name="Liu X.-D."/>
            <person name="Liao X.-Y."/>
            <person name="Jiang Y.-T."/>
            <person name="Yu X."/>
            <person name="Hao Y."/>
            <person name="Huang J."/>
            <person name="Zhao X.-W."/>
            <person name="Ke S."/>
            <person name="Chen Y.-Y."/>
            <person name="Wu W.-L."/>
            <person name="Hsu J.-L."/>
            <person name="Lin Y.-F."/>
            <person name="Huang M.-D."/>
            <person name="Li C.-Y."/>
            <person name="Huang L."/>
            <person name="Wang Z.-W."/>
            <person name="Zhao X."/>
            <person name="Zhong W.-Y."/>
            <person name="Peng D.-H."/>
            <person name="Ahmad S."/>
            <person name="Lan S."/>
            <person name="Zhang J.-S."/>
            <person name="Tsai W.-C."/>
            <person name="Van De Peer Y."/>
            <person name="Liu Z.-J."/>
        </authorList>
    </citation>
    <scope>NUCLEOTIDE SEQUENCE</scope>
    <source>
        <strain evidence="2">SCP</strain>
        <tissue evidence="2">Leaves</tissue>
    </source>
</reference>
<sequence>MDSLSFSTYMFSSIPQFILLTKIFSFHTSWSPNLPNKTMKKFTTYEFLKVSILIAFIVAAPLVSASMRVPYLYLFLNFLIIALGAESGVLTKPSEEKKPINVHVHTPIEVSSQTPNRTCAIKATDNDKPKEENAMMAMEEKPILARIVSVTKVRKAPKRCPSIPSLFFIGGCHEDEPEVVEEEEEVYQDVRGELSGQELFAKAEMFIGDFYKQLKMQREESWKKIHGFYHKTF</sequence>
<evidence type="ECO:0000313" key="2">
    <source>
        <dbReference type="EMBL" id="KAK1264787.1"/>
    </source>
</evidence>
<protein>
    <recommendedName>
        <fullName evidence="4">DUF4408 domain-containing protein</fullName>
    </recommendedName>
</protein>
<dbReference type="PANTHER" id="PTHR36887:SF1">
    <property type="entry name" value="OS01G0532300 PROTEIN"/>
    <property type="match status" value="1"/>
</dbReference>
<accession>A0AAV9ALA7</accession>
<evidence type="ECO:0008006" key="4">
    <source>
        <dbReference type="Google" id="ProtNLM"/>
    </source>
</evidence>
<name>A0AAV9ALA7_ACOGR</name>
<gene>
    <name evidence="2" type="ORF">QJS04_geneDACA017835</name>
</gene>
<keyword evidence="1" id="KW-0812">Transmembrane</keyword>
<proteinExistence type="predicted"/>
<feature type="transmembrane region" description="Helical" evidence="1">
    <location>
        <begin position="6"/>
        <end position="26"/>
    </location>
</feature>
<dbReference type="PANTHER" id="PTHR36887">
    <property type="entry name" value="OS01G0532300 PROTEIN"/>
    <property type="match status" value="1"/>
</dbReference>
<comment type="caution">
    <text evidence="2">The sequence shown here is derived from an EMBL/GenBank/DDBJ whole genome shotgun (WGS) entry which is preliminary data.</text>
</comment>
<evidence type="ECO:0000256" key="1">
    <source>
        <dbReference type="SAM" id="Phobius"/>
    </source>
</evidence>
<dbReference type="Pfam" id="PF05553">
    <property type="entry name" value="DUF761"/>
    <property type="match status" value="1"/>
</dbReference>
<dbReference type="Proteomes" id="UP001179952">
    <property type="component" value="Unassembled WGS sequence"/>
</dbReference>
<evidence type="ECO:0000313" key="3">
    <source>
        <dbReference type="Proteomes" id="UP001179952"/>
    </source>
</evidence>
<keyword evidence="1" id="KW-1133">Transmembrane helix</keyword>
<reference evidence="2" key="1">
    <citation type="journal article" date="2023" name="Nat. Commun.">
        <title>Diploid and tetraploid genomes of Acorus and the evolution of monocots.</title>
        <authorList>
            <person name="Ma L."/>
            <person name="Liu K.W."/>
            <person name="Li Z."/>
            <person name="Hsiao Y.Y."/>
            <person name="Qi Y."/>
            <person name="Fu T."/>
            <person name="Tang G.D."/>
            <person name="Zhang D."/>
            <person name="Sun W.H."/>
            <person name="Liu D.K."/>
            <person name="Li Y."/>
            <person name="Chen G.Z."/>
            <person name="Liu X.D."/>
            <person name="Liao X.Y."/>
            <person name="Jiang Y.T."/>
            <person name="Yu X."/>
            <person name="Hao Y."/>
            <person name="Huang J."/>
            <person name="Zhao X.W."/>
            <person name="Ke S."/>
            <person name="Chen Y.Y."/>
            <person name="Wu W.L."/>
            <person name="Hsu J.L."/>
            <person name="Lin Y.F."/>
            <person name="Huang M.D."/>
            <person name="Li C.Y."/>
            <person name="Huang L."/>
            <person name="Wang Z.W."/>
            <person name="Zhao X."/>
            <person name="Zhong W.Y."/>
            <person name="Peng D.H."/>
            <person name="Ahmad S."/>
            <person name="Lan S."/>
            <person name="Zhang J.S."/>
            <person name="Tsai W.C."/>
            <person name="Van de Peer Y."/>
            <person name="Liu Z.J."/>
        </authorList>
    </citation>
    <scope>NUCLEOTIDE SEQUENCE</scope>
    <source>
        <strain evidence="2">SCP</strain>
    </source>
</reference>
<organism evidence="2 3">
    <name type="scientific">Acorus gramineus</name>
    <name type="common">Dwarf sweet flag</name>
    <dbReference type="NCBI Taxonomy" id="55184"/>
    <lineage>
        <taxon>Eukaryota</taxon>
        <taxon>Viridiplantae</taxon>
        <taxon>Streptophyta</taxon>
        <taxon>Embryophyta</taxon>
        <taxon>Tracheophyta</taxon>
        <taxon>Spermatophyta</taxon>
        <taxon>Magnoliopsida</taxon>
        <taxon>Liliopsida</taxon>
        <taxon>Acoraceae</taxon>
        <taxon>Acorus</taxon>
    </lineage>
</organism>
<dbReference type="EMBL" id="JAUJYN010000008">
    <property type="protein sequence ID" value="KAK1264787.1"/>
    <property type="molecule type" value="Genomic_DNA"/>
</dbReference>
<keyword evidence="3" id="KW-1185">Reference proteome</keyword>
<keyword evidence="1" id="KW-0472">Membrane</keyword>